<protein>
    <submittedName>
        <fullName evidence="1">Uncharacterized protein</fullName>
    </submittedName>
</protein>
<reference evidence="1 2" key="1">
    <citation type="submission" date="2024-04" db="EMBL/GenBank/DDBJ databases">
        <authorList>
            <consortium name="Genoscope - CEA"/>
            <person name="William W."/>
        </authorList>
    </citation>
    <scope>NUCLEOTIDE SEQUENCE [LARGE SCALE GENOMIC DNA]</scope>
</reference>
<accession>A0AAV2HSP9</accession>
<name>A0AAV2HSP9_LYMST</name>
<gene>
    <name evidence="1" type="ORF">GSLYS_00010407001</name>
</gene>
<dbReference type="EMBL" id="CAXITT010000231">
    <property type="protein sequence ID" value="CAL1536494.1"/>
    <property type="molecule type" value="Genomic_DNA"/>
</dbReference>
<evidence type="ECO:0000313" key="2">
    <source>
        <dbReference type="Proteomes" id="UP001497497"/>
    </source>
</evidence>
<feature type="non-terminal residue" evidence="1">
    <location>
        <position position="107"/>
    </location>
</feature>
<dbReference type="AlphaFoldDB" id="A0AAV2HSP9"/>
<comment type="caution">
    <text evidence="1">The sequence shown here is derived from an EMBL/GenBank/DDBJ whole genome shotgun (WGS) entry which is preliminary data.</text>
</comment>
<proteinExistence type="predicted"/>
<organism evidence="1 2">
    <name type="scientific">Lymnaea stagnalis</name>
    <name type="common">Great pond snail</name>
    <name type="synonym">Helix stagnalis</name>
    <dbReference type="NCBI Taxonomy" id="6523"/>
    <lineage>
        <taxon>Eukaryota</taxon>
        <taxon>Metazoa</taxon>
        <taxon>Spiralia</taxon>
        <taxon>Lophotrochozoa</taxon>
        <taxon>Mollusca</taxon>
        <taxon>Gastropoda</taxon>
        <taxon>Heterobranchia</taxon>
        <taxon>Euthyneura</taxon>
        <taxon>Panpulmonata</taxon>
        <taxon>Hygrophila</taxon>
        <taxon>Lymnaeoidea</taxon>
        <taxon>Lymnaeidae</taxon>
        <taxon>Lymnaea</taxon>
    </lineage>
</organism>
<dbReference type="Proteomes" id="UP001497497">
    <property type="component" value="Unassembled WGS sequence"/>
</dbReference>
<sequence length="107" mass="12288">MLSENLWNRLGQFALGTTLYVFITPSTSPSSVSQFVLYMFRDDSAVEENTRILVRDRNLDLMTTYSCISLALSHVSTFVEDLSLTHVARIYAVLERDWEDDSQISSW</sequence>
<evidence type="ECO:0000313" key="1">
    <source>
        <dbReference type="EMBL" id="CAL1536494.1"/>
    </source>
</evidence>
<keyword evidence="2" id="KW-1185">Reference proteome</keyword>